<evidence type="ECO:0000256" key="4">
    <source>
        <dbReference type="ARBA" id="ARBA00022692"/>
    </source>
</evidence>
<dbReference type="PANTHER" id="PTHR12701:SF20">
    <property type="entry name" value="ENDOPLASMIC RETICULUM TRANSMEMBRANE PROTEIN"/>
    <property type="match status" value="1"/>
</dbReference>
<evidence type="ECO:0000256" key="9">
    <source>
        <dbReference type="ARBA" id="ARBA00022989"/>
    </source>
</evidence>
<reference evidence="13 14" key="1">
    <citation type="submission" date="2020-02" db="EMBL/GenBank/DDBJ databases">
        <authorList>
            <person name="Ferguson B K."/>
        </authorList>
    </citation>
    <scope>NUCLEOTIDE SEQUENCE [LARGE SCALE GENOMIC DNA]</scope>
</reference>
<evidence type="ECO:0000256" key="10">
    <source>
        <dbReference type="ARBA" id="ARBA00023054"/>
    </source>
</evidence>
<keyword evidence="7 12" id="KW-0931">ER-Golgi transport</keyword>
<dbReference type="InterPro" id="IPR040463">
    <property type="entry name" value="BAP29/BAP31_N"/>
</dbReference>
<evidence type="ECO:0000256" key="12">
    <source>
        <dbReference type="RuleBase" id="RU367026"/>
    </source>
</evidence>
<comment type="similarity">
    <text evidence="2 12">Belongs to the BCAP29/BCAP31 family.</text>
</comment>
<evidence type="ECO:0000313" key="13">
    <source>
        <dbReference type="EMBL" id="CAB0014716.1"/>
    </source>
</evidence>
<name>A0A6H5HDW8_9HEMI</name>
<dbReference type="GO" id="GO:0005789">
    <property type="term" value="C:endoplasmic reticulum membrane"/>
    <property type="evidence" value="ECO:0007669"/>
    <property type="project" value="UniProtKB-SubCell"/>
</dbReference>
<sequence>MSVQWTLVASVLYAEIAIVLLLVIPFVSPKRWQSFFKSRFLQVLSQQAQWYFGFLFVILALFLLDAIREMRKYGSKEAHDPHHHLESELQISMKLFRSQRNFYISGFALFLSLVIRRLVTLISSLAVLEAQREAALKQAQSATSTARNLMAQGQTAEASQNTTNEAHHEEVTKLNAKISLLEDELEKSKKDKSALVEQSKGLEKEYDRLNEEYRKISFKLKVTGEGDKKDE</sequence>
<keyword evidence="9 12" id="KW-1133">Transmembrane helix</keyword>
<keyword evidence="6 12" id="KW-0256">Endoplasmic reticulum</keyword>
<keyword evidence="10" id="KW-0175">Coiled coil</keyword>
<proteinExistence type="inferred from homology"/>
<keyword evidence="8 12" id="KW-0653">Protein transport</keyword>
<comment type="subcellular location">
    <subcellularLocation>
        <location evidence="1 12">Endoplasmic reticulum membrane</location>
        <topology evidence="1 12">Multi-pass membrane protein</topology>
    </subcellularLocation>
</comment>
<evidence type="ECO:0000256" key="11">
    <source>
        <dbReference type="ARBA" id="ARBA00023136"/>
    </source>
</evidence>
<keyword evidence="14" id="KW-1185">Reference proteome</keyword>
<dbReference type="AlphaFoldDB" id="A0A6H5HDW8"/>
<evidence type="ECO:0000256" key="1">
    <source>
        <dbReference type="ARBA" id="ARBA00004477"/>
    </source>
</evidence>
<keyword evidence="5" id="KW-0053">Apoptosis</keyword>
<dbReference type="GO" id="GO:0006888">
    <property type="term" value="P:endoplasmic reticulum to Golgi vesicle-mediated transport"/>
    <property type="evidence" value="ECO:0007669"/>
    <property type="project" value="UniProtKB-UniRule"/>
</dbReference>
<dbReference type="EMBL" id="CADCXU010028207">
    <property type="protein sequence ID" value="CAB0014716.1"/>
    <property type="molecule type" value="Genomic_DNA"/>
</dbReference>
<keyword evidence="3 12" id="KW-0813">Transport</keyword>
<dbReference type="InterPro" id="IPR041672">
    <property type="entry name" value="Bap31/Bap29_C"/>
</dbReference>
<dbReference type="PANTHER" id="PTHR12701">
    <property type="entry name" value="BCR-ASSOCIATED PROTEIN, BAP"/>
    <property type="match status" value="1"/>
</dbReference>
<dbReference type="Pfam" id="PF18035">
    <property type="entry name" value="Bap31_Bap29_C"/>
    <property type="match status" value="1"/>
</dbReference>
<feature type="transmembrane region" description="Helical" evidence="12">
    <location>
        <begin position="102"/>
        <end position="128"/>
    </location>
</feature>
<dbReference type="GO" id="GO:0006886">
    <property type="term" value="P:intracellular protein transport"/>
    <property type="evidence" value="ECO:0007669"/>
    <property type="project" value="UniProtKB-UniRule"/>
</dbReference>
<dbReference type="Gene3D" id="1.20.5.110">
    <property type="match status" value="1"/>
</dbReference>
<dbReference type="Proteomes" id="UP000479000">
    <property type="component" value="Unassembled WGS sequence"/>
</dbReference>
<comment type="function">
    <text evidence="12">May play a role in anterograde transport of membrane proteins from the endoplasmic reticulum to the Golgi.</text>
</comment>
<dbReference type="Pfam" id="PF05529">
    <property type="entry name" value="Bap31"/>
    <property type="match status" value="1"/>
</dbReference>
<dbReference type="OrthoDB" id="435607at2759"/>
<dbReference type="GO" id="GO:0006915">
    <property type="term" value="P:apoptotic process"/>
    <property type="evidence" value="ECO:0007669"/>
    <property type="project" value="UniProtKB-KW"/>
</dbReference>
<feature type="transmembrane region" description="Helical" evidence="12">
    <location>
        <begin position="48"/>
        <end position="67"/>
    </location>
</feature>
<dbReference type="FunFam" id="1.20.5.110:FF:000011">
    <property type="entry name" value="B-cell receptor-associated protein 29"/>
    <property type="match status" value="1"/>
</dbReference>
<dbReference type="InterPro" id="IPR008417">
    <property type="entry name" value="BAP29/BAP31"/>
</dbReference>
<keyword evidence="4 12" id="KW-0812">Transmembrane</keyword>
<accession>A0A6H5HDW8</accession>
<evidence type="ECO:0000256" key="3">
    <source>
        <dbReference type="ARBA" id="ARBA00022448"/>
    </source>
</evidence>
<dbReference type="GO" id="GO:0070973">
    <property type="term" value="P:protein localization to endoplasmic reticulum exit site"/>
    <property type="evidence" value="ECO:0007669"/>
    <property type="project" value="UniProtKB-UniRule"/>
</dbReference>
<evidence type="ECO:0000256" key="7">
    <source>
        <dbReference type="ARBA" id="ARBA00022892"/>
    </source>
</evidence>
<gene>
    <name evidence="13" type="ORF">NTEN_LOCUS19127</name>
</gene>
<evidence type="ECO:0000256" key="2">
    <source>
        <dbReference type="ARBA" id="ARBA00007956"/>
    </source>
</evidence>
<evidence type="ECO:0000256" key="6">
    <source>
        <dbReference type="ARBA" id="ARBA00022824"/>
    </source>
</evidence>
<keyword evidence="11 12" id="KW-0472">Membrane</keyword>
<feature type="transmembrane region" description="Helical" evidence="12">
    <location>
        <begin position="7"/>
        <end position="28"/>
    </location>
</feature>
<evidence type="ECO:0000256" key="8">
    <source>
        <dbReference type="ARBA" id="ARBA00022927"/>
    </source>
</evidence>
<evidence type="ECO:0000313" key="14">
    <source>
        <dbReference type="Proteomes" id="UP000479000"/>
    </source>
</evidence>
<evidence type="ECO:0000256" key="5">
    <source>
        <dbReference type="ARBA" id="ARBA00022703"/>
    </source>
</evidence>
<protein>
    <recommendedName>
        <fullName evidence="12">Endoplasmic reticulum transmembrane protein</fullName>
    </recommendedName>
</protein>
<organism evidence="13 14">
    <name type="scientific">Nesidiocoris tenuis</name>
    <dbReference type="NCBI Taxonomy" id="355587"/>
    <lineage>
        <taxon>Eukaryota</taxon>
        <taxon>Metazoa</taxon>
        <taxon>Ecdysozoa</taxon>
        <taxon>Arthropoda</taxon>
        <taxon>Hexapoda</taxon>
        <taxon>Insecta</taxon>
        <taxon>Pterygota</taxon>
        <taxon>Neoptera</taxon>
        <taxon>Paraneoptera</taxon>
        <taxon>Hemiptera</taxon>
        <taxon>Heteroptera</taxon>
        <taxon>Panheteroptera</taxon>
        <taxon>Cimicomorpha</taxon>
        <taxon>Miridae</taxon>
        <taxon>Dicyphina</taxon>
        <taxon>Nesidiocoris</taxon>
    </lineage>
</organism>